<keyword evidence="4" id="KW-1133">Transmembrane helix</keyword>
<evidence type="ECO:0000256" key="3">
    <source>
        <dbReference type="SAM" id="MobiDB-lite"/>
    </source>
</evidence>
<dbReference type="SUPFAM" id="SSF117281">
    <property type="entry name" value="Kelch motif"/>
    <property type="match status" value="1"/>
</dbReference>
<feature type="compositionally biased region" description="Low complexity" evidence="3">
    <location>
        <begin position="44"/>
        <end position="74"/>
    </location>
</feature>
<evidence type="ECO:0000313" key="7">
    <source>
        <dbReference type="Proteomes" id="UP000827284"/>
    </source>
</evidence>
<keyword evidence="7" id="KW-1185">Reference proteome</keyword>
<dbReference type="AlphaFoldDB" id="A0A9P3H0E0"/>
<evidence type="ECO:0000256" key="1">
    <source>
        <dbReference type="ARBA" id="ARBA00022441"/>
    </source>
</evidence>
<feature type="compositionally biased region" description="Basic and acidic residues" evidence="3">
    <location>
        <begin position="703"/>
        <end position="724"/>
    </location>
</feature>
<dbReference type="OrthoDB" id="10251809at2759"/>
<dbReference type="PANTHER" id="PTHR46093">
    <property type="entry name" value="ACYL-COA-BINDING DOMAIN-CONTAINING PROTEIN 5"/>
    <property type="match status" value="1"/>
</dbReference>
<feature type="region of interest" description="Disordered" evidence="3">
    <location>
        <begin position="584"/>
        <end position="666"/>
    </location>
</feature>
<keyword evidence="2" id="KW-0677">Repeat</keyword>
<feature type="compositionally biased region" description="Low complexity" evidence="3">
    <location>
        <begin position="532"/>
        <end position="543"/>
    </location>
</feature>
<feature type="compositionally biased region" description="Polar residues" evidence="3">
    <location>
        <begin position="685"/>
        <end position="695"/>
    </location>
</feature>
<keyword evidence="4" id="KW-0812">Transmembrane</keyword>
<proteinExistence type="predicted"/>
<dbReference type="Gene3D" id="2.120.10.80">
    <property type="entry name" value="Kelch-type beta propeller"/>
    <property type="match status" value="1"/>
</dbReference>
<dbReference type="Proteomes" id="UP000827284">
    <property type="component" value="Unassembled WGS sequence"/>
</dbReference>
<evidence type="ECO:0000313" key="6">
    <source>
        <dbReference type="EMBL" id="GJJ67964.1"/>
    </source>
</evidence>
<feature type="compositionally biased region" description="Polar residues" evidence="3">
    <location>
        <begin position="588"/>
        <end position="597"/>
    </location>
</feature>
<name>A0A9P3H0E0_9FUNG</name>
<comment type="caution">
    <text evidence="6">The sequence shown here is derived from an EMBL/GenBank/DDBJ whole genome shotgun (WGS) entry which is preliminary data.</text>
</comment>
<feature type="signal peptide" evidence="5">
    <location>
        <begin position="1"/>
        <end position="27"/>
    </location>
</feature>
<gene>
    <name evidence="6" type="ORF">EMPS_00310</name>
</gene>
<dbReference type="PANTHER" id="PTHR46093:SF18">
    <property type="entry name" value="FIBRONECTIN TYPE-III DOMAIN-CONTAINING PROTEIN"/>
    <property type="match status" value="1"/>
</dbReference>
<feature type="compositionally biased region" description="Pro residues" evidence="3">
    <location>
        <begin position="600"/>
        <end position="609"/>
    </location>
</feature>
<feature type="chain" id="PRO_5040153195" description="Galactose oxidase" evidence="5">
    <location>
        <begin position="28"/>
        <end position="733"/>
    </location>
</feature>
<feature type="transmembrane region" description="Helical" evidence="4">
    <location>
        <begin position="447"/>
        <end position="468"/>
    </location>
</feature>
<reference evidence="6" key="2">
    <citation type="journal article" date="2022" name="Microbiol. Resour. Announc.">
        <title>Whole-Genome Sequence of Entomortierella parvispora E1425, a Mucoromycotan Fungus Associated with Burkholderiaceae-Related Endosymbiotic Bacteria.</title>
        <authorList>
            <person name="Herlambang A."/>
            <person name="Guo Y."/>
            <person name="Takashima Y."/>
            <person name="Narisawa K."/>
            <person name="Ohta H."/>
            <person name="Nishizawa T."/>
        </authorList>
    </citation>
    <scope>NUCLEOTIDE SEQUENCE</scope>
    <source>
        <strain evidence="6">E1425</strain>
    </source>
</reference>
<feature type="region of interest" description="Disordered" evidence="3">
    <location>
        <begin position="678"/>
        <end position="733"/>
    </location>
</feature>
<keyword evidence="1" id="KW-0880">Kelch repeat</keyword>
<keyword evidence="5" id="KW-0732">Signal</keyword>
<sequence>MTAARSHKGRAVLLLGLCLACLNLANAGPSRTTTQADPSPSSPYPSATTTTASIISPSLSPSPSSSLSPSSPSIAPTPTPTPSSSGASASQPSAVYGMAYGSNGNQLFIQGGKNASGSSFQYFGLNLKQEWSASAAAWTNLEIESSSTASPAPGTPAGPMAVTVEAVPSTLSGYSGTTTKGGSPIVVGVEDGGSPRLYAFNSTQWNPVSYENSFGGQFEASSIGPLIVTDPTVGTIYFLGDGLKLTLQSLPPQSQPATLASLSSSFRKLTPGSAAAWSTAHNGILAATNINGQNMDVQLYTPDVPTSTWVSLNATVPPGTTISSRTGHCFVSNDDGSKFYLFGGVNNSHTYLSDLYELDVSTNAWTQLNGAPTTAGRAQMACTVSGTVLIAWGGSNGTEPTDALPLLYNTTVADWVQSFNPVQSSAIPPLPTTVPGPSTSKKSNTGAIAGGVVAAVAVCVIVAGFLVVRKRRQTRRGSLPKNGGSFADYSHAKMSRGSIDKNGPPQDSTMGQNRYTYIASPFADDAQEQVQMRSMSPGMSPPSHQYSDGPVSVHPSSISSYSIPAVATSQYDNTQLSSALSYASYSQNQDPTQSRRLSQLPPPIPPPQTRPEVQPIVLTSEGQQLPPATWFDDEPRMTSRAQQDDGGYDDDRSSIVSAPRSAGAPSAVELIPIEDYTTESEGFLSRSNTLASSTAGGRKAGKASRERLHPPQENDEEGTRRDSTESLDYLDVA</sequence>
<evidence type="ECO:0000256" key="5">
    <source>
        <dbReference type="SAM" id="SignalP"/>
    </source>
</evidence>
<dbReference type="Pfam" id="PF24681">
    <property type="entry name" value="Kelch_KLHDC2_KLHL20_DRC7"/>
    <property type="match status" value="1"/>
</dbReference>
<evidence type="ECO:0008006" key="8">
    <source>
        <dbReference type="Google" id="ProtNLM"/>
    </source>
</evidence>
<dbReference type="EMBL" id="BQFW01000001">
    <property type="protein sequence ID" value="GJJ67964.1"/>
    <property type="molecule type" value="Genomic_DNA"/>
</dbReference>
<dbReference type="InterPro" id="IPR015915">
    <property type="entry name" value="Kelch-typ_b-propeller"/>
</dbReference>
<organism evidence="6 7">
    <name type="scientific">Entomortierella parvispora</name>
    <dbReference type="NCBI Taxonomy" id="205924"/>
    <lineage>
        <taxon>Eukaryota</taxon>
        <taxon>Fungi</taxon>
        <taxon>Fungi incertae sedis</taxon>
        <taxon>Mucoromycota</taxon>
        <taxon>Mortierellomycotina</taxon>
        <taxon>Mortierellomycetes</taxon>
        <taxon>Mortierellales</taxon>
        <taxon>Mortierellaceae</taxon>
        <taxon>Entomortierella</taxon>
    </lineage>
</organism>
<reference evidence="6" key="1">
    <citation type="submission" date="2021-11" db="EMBL/GenBank/DDBJ databases">
        <authorList>
            <person name="Herlambang A."/>
            <person name="Guo Y."/>
            <person name="Takashima Y."/>
            <person name="Nishizawa T."/>
        </authorList>
    </citation>
    <scope>NUCLEOTIDE SEQUENCE</scope>
    <source>
        <strain evidence="6">E1425</strain>
    </source>
</reference>
<evidence type="ECO:0000256" key="2">
    <source>
        <dbReference type="ARBA" id="ARBA00022737"/>
    </source>
</evidence>
<keyword evidence="4" id="KW-0472">Membrane</keyword>
<accession>A0A9P3H0E0</accession>
<evidence type="ECO:0000256" key="4">
    <source>
        <dbReference type="SAM" id="Phobius"/>
    </source>
</evidence>
<feature type="region of interest" description="Disordered" evidence="3">
    <location>
        <begin position="29"/>
        <end position="90"/>
    </location>
</feature>
<feature type="region of interest" description="Disordered" evidence="3">
    <location>
        <begin position="528"/>
        <end position="558"/>
    </location>
</feature>
<protein>
    <recommendedName>
        <fullName evidence="8">Galactose oxidase</fullName>
    </recommendedName>
</protein>